<organism evidence="1 2">
    <name type="scientific">Drechmeria coniospora</name>
    <name type="common">Nematophagous fungus</name>
    <name type="synonym">Meria coniospora</name>
    <dbReference type="NCBI Taxonomy" id="98403"/>
    <lineage>
        <taxon>Eukaryota</taxon>
        <taxon>Fungi</taxon>
        <taxon>Dikarya</taxon>
        <taxon>Ascomycota</taxon>
        <taxon>Pezizomycotina</taxon>
        <taxon>Sordariomycetes</taxon>
        <taxon>Hypocreomycetidae</taxon>
        <taxon>Hypocreales</taxon>
        <taxon>Ophiocordycipitaceae</taxon>
        <taxon>Drechmeria</taxon>
    </lineage>
</organism>
<reference evidence="1 2" key="1">
    <citation type="journal article" date="2016" name="Sci. Rep.">
        <title>Insights into Adaptations to a Near-Obligate Nematode Endoparasitic Lifestyle from the Finished Genome of Drechmeria coniospora.</title>
        <authorList>
            <person name="Zhang L."/>
            <person name="Zhou Z."/>
            <person name="Guo Q."/>
            <person name="Fokkens L."/>
            <person name="Miskei M."/>
            <person name="Pocsi I."/>
            <person name="Zhang W."/>
            <person name="Chen M."/>
            <person name="Wang L."/>
            <person name="Sun Y."/>
            <person name="Donzelli B.G."/>
            <person name="Gibson D.M."/>
            <person name="Nelson D.R."/>
            <person name="Luo J.G."/>
            <person name="Rep M."/>
            <person name="Liu H."/>
            <person name="Yang S."/>
            <person name="Wang J."/>
            <person name="Krasnoff S.B."/>
            <person name="Xu Y."/>
            <person name="Molnar I."/>
            <person name="Lin M."/>
        </authorList>
    </citation>
    <scope>NUCLEOTIDE SEQUENCE [LARGE SCALE GENOMIC DNA]</scope>
    <source>
        <strain evidence="1 2">ARSEF 6962</strain>
    </source>
</reference>
<dbReference type="RefSeq" id="XP_040658467.1">
    <property type="nucleotide sequence ID" value="XM_040797584.1"/>
</dbReference>
<protein>
    <submittedName>
        <fullName evidence="1">Uncharacterized protein</fullName>
    </submittedName>
</protein>
<dbReference type="AlphaFoldDB" id="A0A151GPS1"/>
<dbReference type="Proteomes" id="UP000076580">
    <property type="component" value="Chromosome 01"/>
</dbReference>
<dbReference type="InParanoid" id="A0A151GPS1"/>
<gene>
    <name evidence="1" type="ORF">DCS_00245</name>
</gene>
<dbReference type="EMBL" id="LAYC01000001">
    <property type="protein sequence ID" value="KYK59115.1"/>
    <property type="molecule type" value="Genomic_DNA"/>
</dbReference>
<dbReference type="GeneID" id="63712888"/>
<proteinExistence type="predicted"/>
<evidence type="ECO:0000313" key="2">
    <source>
        <dbReference type="Proteomes" id="UP000076580"/>
    </source>
</evidence>
<keyword evidence="2" id="KW-1185">Reference proteome</keyword>
<sequence length="287" mass="33085">MSPNRKCQYIKYNGNRRPRLALGDILYDLNKPDEPLFMTGAQERGSFDALCAYRQPCDYPDIETRTGPEYFKSLPDLSSPSEFKKMCRQLDLTNILRKQPNPVSEPDDDKKKRYYISNYRGQLRKHVARNVMKREEIQSYLQGHPNRHPTIYIVTGLAFLLNPNSSLRLADSRALDVVSDDDGVMLNSRKAYSVLWTNHDSFKVDAYKVSAIYISKRSLGQPRQDSIFAPNAFMSLDRSGLEADSSIDLRIEDIEVVETQIQLADDAEWVETELDDRRGRIEFVHLP</sequence>
<evidence type="ECO:0000313" key="1">
    <source>
        <dbReference type="EMBL" id="KYK59115.1"/>
    </source>
</evidence>
<accession>A0A151GPS1</accession>
<comment type="caution">
    <text evidence="1">The sequence shown here is derived from an EMBL/GenBank/DDBJ whole genome shotgun (WGS) entry which is preliminary data.</text>
</comment>
<name>A0A151GPS1_DRECN</name>